<accession>A0A0M2F303</accession>
<sequence>MALPQLSQIAPLTMMRRAGDKYFNADQIKGDQWRQGELLLRLLQRYSLLVSKEYRRDRLAC</sequence>
<organism evidence="1 2">
    <name type="scientific">Pectobacterium brasiliense</name>
    <dbReference type="NCBI Taxonomy" id="180957"/>
    <lineage>
        <taxon>Bacteria</taxon>
        <taxon>Pseudomonadati</taxon>
        <taxon>Pseudomonadota</taxon>
        <taxon>Gammaproteobacteria</taxon>
        <taxon>Enterobacterales</taxon>
        <taxon>Pectobacteriaceae</taxon>
        <taxon>Pectobacterium</taxon>
    </lineage>
</organism>
<evidence type="ECO:0000313" key="2">
    <source>
        <dbReference type="Proteomes" id="UP000029435"/>
    </source>
</evidence>
<dbReference type="Proteomes" id="UP000029435">
    <property type="component" value="Unassembled WGS sequence"/>
</dbReference>
<dbReference type="EMBL" id="JQOD01000002">
    <property type="protein sequence ID" value="KGA34369.1"/>
    <property type="molecule type" value="Genomic_DNA"/>
</dbReference>
<comment type="caution">
    <text evidence="1">The sequence shown here is derived from an EMBL/GenBank/DDBJ whole genome shotgun (WGS) entry which is preliminary data.</text>
</comment>
<gene>
    <name evidence="1" type="ORF">KU74_12960</name>
</gene>
<proteinExistence type="predicted"/>
<protein>
    <submittedName>
        <fullName evidence="1">Uncharacterized protein</fullName>
    </submittedName>
</protein>
<dbReference type="AlphaFoldDB" id="A0A0M2F303"/>
<evidence type="ECO:0000313" key="1">
    <source>
        <dbReference type="EMBL" id="KGA34369.1"/>
    </source>
</evidence>
<name>A0A0M2F303_9GAMM</name>
<reference evidence="1 2" key="1">
    <citation type="submission" date="2014-08" db="EMBL/GenBank/DDBJ databases">
        <title>Genome sequences of NCPPB Pectobacterium isolates.</title>
        <authorList>
            <person name="Glover R.H."/>
            <person name="Sapp M."/>
            <person name="Elphinstone J."/>
        </authorList>
    </citation>
    <scope>NUCLEOTIDE SEQUENCE [LARGE SCALE GENOMIC DNA]</scope>
    <source>
        <strain evidence="1 2">LMG 21372</strain>
    </source>
</reference>